<comment type="caution">
    <text evidence="5">The sequence shown here is derived from an EMBL/GenBank/DDBJ whole genome shotgun (WGS) entry which is preliminary data.</text>
</comment>
<dbReference type="RefSeq" id="WP_005452361.1">
    <property type="nucleotide sequence ID" value="NZ_BGNF01000075.1"/>
</dbReference>
<evidence type="ECO:0000256" key="3">
    <source>
        <dbReference type="ARBA" id="ARBA00022989"/>
    </source>
</evidence>
<sequence length="413" mass="43555">MTTQTTVHSSIPTSAQASENSWQKKAILSVAFLMATTSVGPGFLTQTAVFTNIYKIDMAFPVFASMFITFGIVMNLWRIVGVSGMRIQDIANKVAPGMGYVVGILLALGAVAFNFGNVSGAALGINVLTGVDTTWGALFTGVVGCLLFVVHNASKRMDQMARYLGLFMIILIAYVAMTSLPPMGETMSAAVMPTDIGSLLLPTLTIVGGAVGGYYTGAQRLVDIGLQGKDKVPAIKTAAWAGISIAVVIRILLFLAVFGVIATGATLDSANPAADAFRQGAGEVGYFIFGLVLFVASITSVVGNSYMAISLIKTLFPIVARNEKVWCVGFIIITSLGTVTMNMPILLLMLAGLVNSIILPIVLGMMLVATRRKDIVGDYKHPVYLTFTGIAIVVVMAASSMTNISNFVSKFIG</sequence>
<dbReference type="AlphaFoldDB" id="A0A454DIL8"/>
<reference evidence="5 6" key="1">
    <citation type="submission" date="2012-10" db="EMBL/GenBank/DDBJ databases">
        <title>Genome sequence of Vibrio Cholerae HENC-02.</title>
        <authorList>
            <person name="Eppinger M."/>
            <person name="Hasan N.A."/>
            <person name="Sengamalay N."/>
            <person name="Hine E."/>
            <person name="Su Q."/>
            <person name="Daugherty S.C."/>
            <person name="Young S."/>
            <person name="Sadzewicz L."/>
            <person name="Tallon L."/>
            <person name="Cebula T.A."/>
            <person name="Ravel J."/>
            <person name="Colwell R.R."/>
        </authorList>
    </citation>
    <scope>NUCLEOTIDE SEQUENCE [LARGE SCALE GENOMIC DNA]</scope>
    <source>
        <strain evidence="5 6">HENC-02</strain>
    </source>
</reference>
<gene>
    <name evidence="5" type="ORF">VCHENC02_2844</name>
</gene>
<evidence type="ECO:0000313" key="6">
    <source>
        <dbReference type="Proteomes" id="UP000008367"/>
    </source>
</evidence>
<proteinExistence type="predicted"/>
<protein>
    <submittedName>
        <fullName evidence="5">Natural resistance-associated macrophage family protein</fullName>
    </submittedName>
</protein>
<dbReference type="Proteomes" id="UP000008367">
    <property type="component" value="Unassembled WGS sequence"/>
</dbReference>
<keyword evidence="2" id="KW-0812">Transmembrane</keyword>
<evidence type="ECO:0000313" key="5">
    <source>
        <dbReference type="EMBL" id="EKM31520.1"/>
    </source>
</evidence>
<evidence type="ECO:0000256" key="2">
    <source>
        <dbReference type="ARBA" id="ARBA00022692"/>
    </source>
</evidence>
<evidence type="ECO:0000256" key="1">
    <source>
        <dbReference type="ARBA" id="ARBA00004141"/>
    </source>
</evidence>
<evidence type="ECO:0000256" key="4">
    <source>
        <dbReference type="ARBA" id="ARBA00023136"/>
    </source>
</evidence>
<keyword evidence="4" id="KW-0472">Membrane</keyword>
<dbReference type="Pfam" id="PF01566">
    <property type="entry name" value="Nramp"/>
    <property type="match status" value="1"/>
</dbReference>
<keyword evidence="3" id="KW-1133">Transmembrane helix</keyword>
<dbReference type="InterPro" id="IPR001046">
    <property type="entry name" value="NRAMP_fam"/>
</dbReference>
<comment type="subcellular location">
    <subcellularLocation>
        <location evidence="1">Membrane</location>
        <topology evidence="1">Multi-pass membrane protein</topology>
    </subcellularLocation>
</comment>
<dbReference type="GO" id="GO:0046873">
    <property type="term" value="F:metal ion transmembrane transporter activity"/>
    <property type="evidence" value="ECO:0007669"/>
    <property type="project" value="InterPro"/>
</dbReference>
<organism evidence="5 6">
    <name type="scientific">Vibrio harveyi</name>
    <name type="common">Beneckea harveyi</name>
    <dbReference type="NCBI Taxonomy" id="669"/>
    <lineage>
        <taxon>Bacteria</taxon>
        <taxon>Pseudomonadati</taxon>
        <taxon>Pseudomonadota</taxon>
        <taxon>Gammaproteobacteria</taxon>
        <taxon>Vibrionales</taxon>
        <taxon>Vibrionaceae</taxon>
        <taxon>Vibrio</taxon>
    </lineage>
</organism>
<dbReference type="GO" id="GO:0016020">
    <property type="term" value="C:membrane"/>
    <property type="evidence" value="ECO:0007669"/>
    <property type="project" value="UniProtKB-SubCell"/>
</dbReference>
<dbReference type="EMBL" id="AJSR01001150">
    <property type="protein sequence ID" value="EKM31520.1"/>
    <property type="molecule type" value="Genomic_DNA"/>
</dbReference>
<dbReference type="STRING" id="669.AL538_26090"/>
<accession>A0A454DIL8</accession>
<name>A0A454DIL8_VIBHA</name>